<sequence>MTDQPAIELNNGVRIPQLGFGTFQVDSDETQRIVETALEAGYRHIDTAAGYYNEDGVGAALKASGLARDDVFLTTKLRNGDQGHDSALAAFEASRKALDVDVVDLYLIHWPTPTRWLAPETWRAFEKLLADGAVRAIGVSNFLPHHLGRLLETAGVTPAVNQFEIHPTHQQPAVQDASRAAGIAVEAYAPIGKGEDLSEEAVEAIAQAHDVSPAQVVIRWHLQQGRIVIPKSATPERIRSNIDVFGFELTTGQLDALTGLERANRLFPNPDEFEASQFRD</sequence>
<dbReference type="InterPro" id="IPR036812">
    <property type="entry name" value="NAD(P)_OxRdtase_dom_sf"/>
</dbReference>
<keyword evidence="6" id="KW-1185">Reference proteome</keyword>
<name>A0ABZ3CAG5_9ACTN</name>
<reference evidence="5 6" key="1">
    <citation type="journal article" date="2023" name="Environ Microbiome">
        <title>A coral-associated actinobacterium mitigates coral bleaching under heat stress.</title>
        <authorList>
            <person name="Li J."/>
            <person name="Zou Y."/>
            <person name="Li Q."/>
            <person name="Zhang J."/>
            <person name="Bourne D.G."/>
            <person name="Lyu Y."/>
            <person name="Liu C."/>
            <person name="Zhang S."/>
        </authorList>
    </citation>
    <scope>NUCLEOTIDE SEQUENCE [LARGE SCALE GENOMIC DNA]</scope>
    <source>
        <strain evidence="5 6">SCSIO 13291</strain>
    </source>
</reference>
<keyword evidence="3" id="KW-0560">Oxidoreductase</keyword>
<keyword evidence="2" id="KW-0521">NADP</keyword>
<dbReference type="EMBL" id="CP115965">
    <property type="protein sequence ID" value="WZW99116.1"/>
    <property type="molecule type" value="Genomic_DNA"/>
</dbReference>
<evidence type="ECO:0000313" key="6">
    <source>
        <dbReference type="Proteomes" id="UP001434337"/>
    </source>
</evidence>
<feature type="domain" description="NADP-dependent oxidoreductase" evidence="4">
    <location>
        <begin position="18"/>
        <end position="260"/>
    </location>
</feature>
<dbReference type="InterPro" id="IPR023210">
    <property type="entry name" value="NADP_OxRdtase_dom"/>
</dbReference>
<dbReference type="PROSITE" id="PS00798">
    <property type="entry name" value="ALDOKETO_REDUCTASE_1"/>
    <property type="match status" value="1"/>
</dbReference>
<dbReference type="PANTHER" id="PTHR43827">
    <property type="entry name" value="2,5-DIKETO-D-GLUCONIC ACID REDUCTASE"/>
    <property type="match status" value="1"/>
</dbReference>
<evidence type="ECO:0000256" key="3">
    <source>
        <dbReference type="ARBA" id="ARBA00023002"/>
    </source>
</evidence>
<dbReference type="InterPro" id="IPR020471">
    <property type="entry name" value="AKR"/>
</dbReference>
<dbReference type="SUPFAM" id="SSF51430">
    <property type="entry name" value="NAD(P)-linked oxidoreductase"/>
    <property type="match status" value="1"/>
</dbReference>
<dbReference type="Pfam" id="PF00248">
    <property type="entry name" value="Aldo_ket_red"/>
    <property type="match status" value="1"/>
</dbReference>
<dbReference type="Gene3D" id="3.20.20.100">
    <property type="entry name" value="NADP-dependent oxidoreductase domain"/>
    <property type="match status" value="1"/>
</dbReference>
<evidence type="ECO:0000256" key="2">
    <source>
        <dbReference type="ARBA" id="ARBA00022857"/>
    </source>
</evidence>
<dbReference type="InterPro" id="IPR018170">
    <property type="entry name" value="Aldo/ket_reductase_CS"/>
</dbReference>
<comment type="similarity">
    <text evidence="1">Belongs to the aldo/keto reductase family.</text>
</comment>
<dbReference type="Proteomes" id="UP001434337">
    <property type="component" value="Chromosome"/>
</dbReference>
<evidence type="ECO:0000256" key="1">
    <source>
        <dbReference type="ARBA" id="ARBA00007905"/>
    </source>
</evidence>
<dbReference type="PROSITE" id="PS00063">
    <property type="entry name" value="ALDOKETO_REDUCTASE_3"/>
    <property type="match status" value="1"/>
</dbReference>
<accession>A0ABZ3CAG5</accession>
<dbReference type="CDD" id="cd19071">
    <property type="entry name" value="AKR_AKR1-5-like"/>
    <property type="match status" value="1"/>
</dbReference>
<dbReference type="PRINTS" id="PR00069">
    <property type="entry name" value="ALDKETRDTASE"/>
</dbReference>
<evidence type="ECO:0000313" key="5">
    <source>
        <dbReference type="EMBL" id="WZW99116.1"/>
    </source>
</evidence>
<dbReference type="PANTHER" id="PTHR43827:SF3">
    <property type="entry name" value="NADP-DEPENDENT OXIDOREDUCTASE DOMAIN-CONTAINING PROTEIN"/>
    <property type="match status" value="1"/>
</dbReference>
<dbReference type="PIRSF" id="PIRSF000097">
    <property type="entry name" value="AKR"/>
    <property type="match status" value="1"/>
</dbReference>
<dbReference type="PROSITE" id="PS00062">
    <property type="entry name" value="ALDOKETO_REDUCTASE_2"/>
    <property type="match status" value="1"/>
</dbReference>
<evidence type="ECO:0000259" key="4">
    <source>
        <dbReference type="Pfam" id="PF00248"/>
    </source>
</evidence>
<proteinExistence type="inferred from homology"/>
<organism evidence="5 6">
    <name type="scientific">Propioniciclava soli</name>
    <dbReference type="NCBI Taxonomy" id="2775081"/>
    <lineage>
        <taxon>Bacteria</taxon>
        <taxon>Bacillati</taxon>
        <taxon>Actinomycetota</taxon>
        <taxon>Actinomycetes</taxon>
        <taxon>Propionibacteriales</taxon>
        <taxon>Propionibacteriaceae</taxon>
        <taxon>Propioniciclava</taxon>
    </lineage>
</organism>
<protein>
    <submittedName>
        <fullName evidence="5">Aldo/keto reductase</fullName>
    </submittedName>
</protein>
<gene>
    <name evidence="5" type="ORF">PCC79_02605</name>
</gene>
<dbReference type="RefSeq" id="WP_342372911.1">
    <property type="nucleotide sequence ID" value="NZ_CP115965.1"/>
</dbReference>